<accession>A0A7D5FRP4</accession>
<keyword evidence="3" id="KW-1185">Reference proteome</keyword>
<evidence type="ECO:0000256" key="1">
    <source>
        <dbReference type="SAM" id="MobiDB-lite"/>
    </source>
</evidence>
<dbReference type="GO" id="GO:0009307">
    <property type="term" value="P:DNA restriction-modification system"/>
    <property type="evidence" value="ECO:0007669"/>
    <property type="project" value="InterPro"/>
</dbReference>
<dbReference type="GO" id="GO:0003677">
    <property type="term" value="F:DNA binding"/>
    <property type="evidence" value="ECO:0007669"/>
    <property type="project" value="InterPro"/>
</dbReference>
<dbReference type="GO" id="GO:0032259">
    <property type="term" value="P:methylation"/>
    <property type="evidence" value="ECO:0007669"/>
    <property type="project" value="UniProtKB-KW"/>
</dbReference>
<keyword evidence="2" id="KW-0808">Transferase</keyword>
<dbReference type="RefSeq" id="YP_010109320.1">
    <property type="nucleotide sequence ID" value="NC_055857.1"/>
</dbReference>
<evidence type="ECO:0000313" key="3">
    <source>
        <dbReference type="Proteomes" id="UP000510658"/>
    </source>
</evidence>
<keyword evidence="2" id="KW-0489">Methyltransferase</keyword>
<feature type="region of interest" description="Disordered" evidence="1">
    <location>
        <begin position="1"/>
        <end position="23"/>
    </location>
</feature>
<organism evidence="2 3">
    <name type="scientific">Gordonia phage Jambalaya</name>
    <dbReference type="NCBI Taxonomy" id="2743985"/>
    <lineage>
        <taxon>Viruses</taxon>
        <taxon>Duplodnaviria</taxon>
        <taxon>Heunggongvirae</taxon>
        <taxon>Uroviricota</taxon>
        <taxon>Caudoviricetes</taxon>
        <taxon>Stackebrandtviridae</taxon>
        <taxon>Frickvirinae</taxon>
        <taxon>Wizardvirus</taxon>
        <taxon>Wizardvirus jambalaya</taxon>
    </lineage>
</organism>
<gene>
    <name evidence="2" type="primary">58</name>
    <name evidence="2" type="ORF">SEA_JAMBALAYA_58</name>
</gene>
<dbReference type="GO" id="GO:0009007">
    <property type="term" value="F:site-specific DNA-methyltransferase (adenine-specific) activity"/>
    <property type="evidence" value="ECO:0007669"/>
    <property type="project" value="InterPro"/>
</dbReference>
<dbReference type="GeneID" id="65127597"/>
<dbReference type="Pfam" id="PF05869">
    <property type="entry name" value="Dam"/>
    <property type="match status" value="1"/>
</dbReference>
<dbReference type="EMBL" id="MT521998">
    <property type="protein sequence ID" value="QLF84105.1"/>
    <property type="molecule type" value="Genomic_DNA"/>
</dbReference>
<protein>
    <submittedName>
        <fullName evidence="2">Methyltransferase</fullName>
    </submittedName>
</protein>
<dbReference type="Proteomes" id="UP000510658">
    <property type="component" value="Genome"/>
</dbReference>
<evidence type="ECO:0000313" key="2">
    <source>
        <dbReference type="EMBL" id="QLF84105.1"/>
    </source>
</evidence>
<proteinExistence type="predicted"/>
<dbReference type="KEGG" id="vg:65127597"/>
<dbReference type="InterPro" id="IPR008593">
    <property type="entry name" value="Dam_MeTrfase"/>
</dbReference>
<sequence length="168" mass="19452">MSLVGFRAQNHPQQQAKDDVDDRATTPEHFQMFVDRFGEFTLDVAAAAHNTKCERYFDRDADGLRQSWAGEHVWCNPPYSAIEPWVRKAWEEAPRTRGIVMLLPANRTEQKWWHNHVEPFRDREGSGLRVEFLPGRIRFLRPGQAYIGANERPPFGCCLLVWDGSGQQ</sequence>
<name>A0A7D5FRP4_9CAUD</name>
<reference evidence="2 3" key="1">
    <citation type="submission" date="2020-05" db="EMBL/GenBank/DDBJ databases">
        <authorList>
            <person name="Bourett C.E."/>
            <person name="Perrotta M.C."/>
            <person name="Suriano S.G."/>
            <person name="Warburton E.J."/>
            <person name="Neely M.N."/>
            <person name="Molloy S.D."/>
            <person name="Garlena R.A."/>
            <person name="Russell D.A."/>
            <person name="Pope W.H."/>
            <person name="Jacobs-Sera D."/>
            <person name="Hatfull G.F."/>
        </authorList>
    </citation>
    <scope>NUCLEOTIDE SEQUENCE [LARGE SCALE GENOMIC DNA]</scope>
</reference>